<dbReference type="AlphaFoldDB" id="A0A8S1JWY8"/>
<evidence type="ECO:0000313" key="3">
    <source>
        <dbReference type="Proteomes" id="UP000688137"/>
    </source>
</evidence>
<gene>
    <name evidence="2" type="ORF">PPRIM_AZ9-3.1.T0110447</name>
</gene>
<feature type="region of interest" description="Disordered" evidence="1">
    <location>
        <begin position="1"/>
        <end position="54"/>
    </location>
</feature>
<sequence length="485" mass="57232">MQYQRPKFQKNPQTNEEINKKNHQDSPELNKREPTTSQSTKAYNSQYNPQYQPPCPASGSLMYVPMPPPANQATINQYFQQFYPNPEQYLDKQSISNNQNNLSATQKQSEILQIISTPQNDVQQKQQKQNEYVQSYIPDQEEQNLQNKSKPQILENFQIISTCKIKNMDLSSKTHNMIIVDKKFKEFIIQPFDENLKKEKLKNKQLINSNLIIVQDKKITVPEFDLVQRLCQLHMKPIEKICTNYDCKQNNDILLCQDCARNHKGHNLYDIPEVLFLIQKNQKSLEDDENFMNILKCKTFSEFKFFKSNIIGQLEEIENKLNDGFNIFQQKLFEKKNFYEQAFNEIQFGGLSKMIEQINNIYNQGVFQEVQQSSNDFLYKQLSQQLEQAKQSIQKFEQLIQQKPQDQVKIKINNIELLIQNQKIQNLNDLYFQIKIDALKQNITNILDQDILLFQKNKAIKLKGNNQLFNLKDQLDIEVISYLEI</sequence>
<evidence type="ECO:0000313" key="2">
    <source>
        <dbReference type="EMBL" id="CAD8047474.1"/>
    </source>
</evidence>
<comment type="caution">
    <text evidence="2">The sequence shown here is derived from an EMBL/GenBank/DDBJ whole genome shotgun (WGS) entry which is preliminary data.</text>
</comment>
<feature type="compositionally biased region" description="Polar residues" evidence="1">
    <location>
        <begin position="35"/>
        <end position="50"/>
    </location>
</feature>
<evidence type="ECO:0000256" key="1">
    <source>
        <dbReference type="SAM" id="MobiDB-lite"/>
    </source>
</evidence>
<keyword evidence="3" id="KW-1185">Reference proteome</keyword>
<name>A0A8S1JWY8_PARPR</name>
<dbReference type="Proteomes" id="UP000688137">
    <property type="component" value="Unassembled WGS sequence"/>
</dbReference>
<protein>
    <submittedName>
        <fullName evidence="2">Uncharacterized protein</fullName>
    </submittedName>
</protein>
<dbReference type="EMBL" id="CAJJDM010000008">
    <property type="protein sequence ID" value="CAD8047474.1"/>
    <property type="molecule type" value="Genomic_DNA"/>
</dbReference>
<feature type="compositionally biased region" description="Basic and acidic residues" evidence="1">
    <location>
        <begin position="17"/>
        <end position="34"/>
    </location>
</feature>
<reference evidence="2" key="1">
    <citation type="submission" date="2021-01" db="EMBL/GenBank/DDBJ databases">
        <authorList>
            <consortium name="Genoscope - CEA"/>
            <person name="William W."/>
        </authorList>
    </citation>
    <scope>NUCLEOTIDE SEQUENCE</scope>
</reference>
<proteinExistence type="predicted"/>
<accession>A0A8S1JWY8</accession>
<organism evidence="2 3">
    <name type="scientific">Paramecium primaurelia</name>
    <dbReference type="NCBI Taxonomy" id="5886"/>
    <lineage>
        <taxon>Eukaryota</taxon>
        <taxon>Sar</taxon>
        <taxon>Alveolata</taxon>
        <taxon>Ciliophora</taxon>
        <taxon>Intramacronucleata</taxon>
        <taxon>Oligohymenophorea</taxon>
        <taxon>Peniculida</taxon>
        <taxon>Parameciidae</taxon>
        <taxon>Paramecium</taxon>
    </lineage>
</organism>